<reference evidence="1" key="1">
    <citation type="submission" date="2020-08" db="EMBL/GenBank/DDBJ databases">
        <title>Multicomponent nature underlies the extraordinary mechanical properties of spider dragline silk.</title>
        <authorList>
            <person name="Kono N."/>
            <person name="Nakamura H."/>
            <person name="Mori M."/>
            <person name="Yoshida Y."/>
            <person name="Ohtoshi R."/>
            <person name="Malay A.D."/>
            <person name="Moran D.A.P."/>
            <person name="Tomita M."/>
            <person name="Numata K."/>
            <person name="Arakawa K."/>
        </authorList>
    </citation>
    <scope>NUCLEOTIDE SEQUENCE</scope>
</reference>
<sequence length="75" mass="8611">MVIMSFKRLSRHLVCFRQSYAAEISGIYQHDQSSAQRKDPRFPGMVLRSGLFRRMLGSILWLSEVVCSCSAMINL</sequence>
<comment type="caution">
    <text evidence="1">The sequence shown here is derived from an EMBL/GenBank/DDBJ whole genome shotgun (WGS) entry which is preliminary data.</text>
</comment>
<evidence type="ECO:0000313" key="2">
    <source>
        <dbReference type="Proteomes" id="UP000887013"/>
    </source>
</evidence>
<dbReference type="EMBL" id="BMAW01132101">
    <property type="protein sequence ID" value="GFU41977.1"/>
    <property type="molecule type" value="Genomic_DNA"/>
</dbReference>
<organism evidence="1 2">
    <name type="scientific">Nephila pilipes</name>
    <name type="common">Giant wood spider</name>
    <name type="synonym">Nephila maculata</name>
    <dbReference type="NCBI Taxonomy" id="299642"/>
    <lineage>
        <taxon>Eukaryota</taxon>
        <taxon>Metazoa</taxon>
        <taxon>Ecdysozoa</taxon>
        <taxon>Arthropoda</taxon>
        <taxon>Chelicerata</taxon>
        <taxon>Arachnida</taxon>
        <taxon>Araneae</taxon>
        <taxon>Araneomorphae</taxon>
        <taxon>Entelegynae</taxon>
        <taxon>Araneoidea</taxon>
        <taxon>Nephilidae</taxon>
        <taxon>Nephila</taxon>
    </lineage>
</organism>
<keyword evidence="2" id="KW-1185">Reference proteome</keyword>
<dbReference type="AlphaFoldDB" id="A0A8X6QXM7"/>
<accession>A0A8X6QXM7</accession>
<proteinExistence type="predicted"/>
<gene>
    <name evidence="1" type="ORF">NPIL_588151</name>
</gene>
<evidence type="ECO:0000313" key="1">
    <source>
        <dbReference type="EMBL" id="GFU41977.1"/>
    </source>
</evidence>
<name>A0A8X6QXM7_NEPPI</name>
<protein>
    <submittedName>
        <fullName evidence="1">Uncharacterized protein</fullName>
    </submittedName>
</protein>
<dbReference type="Proteomes" id="UP000887013">
    <property type="component" value="Unassembled WGS sequence"/>
</dbReference>